<accession>A0ABT0GJV4</accession>
<gene>
    <name evidence="3" type="ORF">M0G41_14225</name>
</gene>
<evidence type="ECO:0000259" key="2">
    <source>
        <dbReference type="SMART" id="SM00460"/>
    </source>
</evidence>
<evidence type="ECO:0000313" key="3">
    <source>
        <dbReference type="EMBL" id="MCK7594826.1"/>
    </source>
</evidence>
<keyword evidence="1" id="KW-1133">Transmembrane helix</keyword>
<dbReference type="Pfam" id="PF01841">
    <property type="entry name" value="Transglut_core"/>
    <property type="match status" value="1"/>
</dbReference>
<dbReference type="InterPro" id="IPR021878">
    <property type="entry name" value="TgpA_N"/>
</dbReference>
<dbReference type="PANTHER" id="PTHR42736">
    <property type="entry name" value="PROTEIN-GLUTAMINE GAMMA-GLUTAMYLTRANSFERASE"/>
    <property type="match status" value="1"/>
</dbReference>
<dbReference type="SMART" id="SM00460">
    <property type="entry name" value="TGc"/>
    <property type="match status" value="1"/>
</dbReference>
<feature type="transmembrane region" description="Helical" evidence="1">
    <location>
        <begin position="59"/>
        <end position="82"/>
    </location>
</feature>
<dbReference type="InterPro" id="IPR052901">
    <property type="entry name" value="Bact_TGase-like"/>
</dbReference>
<dbReference type="InterPro" id="IPR002931">
    <property type="entry name" value="Transglutaminase-like"/>
</dbReference>
<keyword evidence="4" id="KW-1185">Reference proteome</keyword>
<dbReference type="RefSeq" id="WP_248210480.1">
    <property type="nucleotide sequence ID" value="NZ_JALNMH010000012.1"/>
</dbReference>
<proteinExistence type="predicted"/>
<dbReference type="PANTHER" id="PTHR42736:SF1">
    <property type="entry name" value="PROTEIN-GLUTAMINE GAMMA-GLUTAMYLTRANSFERASE"/>
    <property type="match status" value="1"/>
</dbReference>
<keyword evidence="1" id="KW-0812">Transmembrane</keyword>
<name>A0ABT0GJV4_9GAMM</name>
<dbReference type="Pfam" id="PF11992">
    <property type="entry name" value="TgpA_N"/>
    <property type="match status" value="1"/>
</dbReference>
<feature type="transmembrane region" description="Helical" evidence="1">
    <location>
        <begin position="170"/>
        <end position="191"/>
    </location>
</feature>
<feature type="domain" description="Transglutaminase-like" evidence="2">
    <location>
        <begin position="408"/>
        <end position="479"/>
    </location>
</feature>
<feature type="transmembrane region" description="Helical" evidence="1">
    <location>
        <begin position="543"/>
        <end position="566"/>
    </location>
</feature>
<feature type="transmembrane region" description="Helical" evidence="1">
    <location>
        <begin position="129"/>
        <end position="150"/>
    </location>
</feature>
<dbReference type="Gene3D" id="3.10.620.30">
    <property type="match status" value="1"/>
</dbReference>
<feature type="transmembrane region" description="Helical" evidence="1">
    <location>
        <begin position="36"/>
        <end position="53"/>
    </location>
</feature>
<organism evidence="3 4">
    <name type="scientific">Pseudomarimonas salicorniae</name>
    <dbReference type="NCBI Taxonomy" id="2933270"/>
    <lineage>
        <taxon>Bacteria</taxon>
        <taxon>Pseudomonadati</taxon>
        <taxon>Pseudomonadota</taxon>
        <taxon>Gammaproteobacteria</taxon>
        <taxon>Lysobacterales</taxon>
        <taxon>Lysobacteraceae</taxon>
        <taxon>Pseudomarimonas</taxon>
    </lineage>
</organism>
<dbReference type="InterPro" id="IPR038765">
    <property type="entry name" value="Papain-like_cys_pep_sf"/>
</dbReference>
<reference evidence="3" key="1">
    <citation type="submission" date="2022-04" db="EMBL/GenBank/DDBJ databases">
        <title>Lysobacter sp. CAU 1642 isolated from sea sand.</title>
        <authorList>
            <person name="Kim W."/>
        </authorList>
    </citation>
    <scope>NUCLEOTIDE SEQUENCE</scope>
    <source>
        <strain evidence="3">CAU 1642</strain>
    </source>
</reference>
<keyword evidence="1" id="KW-0472">Membrane</keyword>
<feature type="transmembrane region" description="Helical" evidence="1">
    <location>
        <begin position="12"/>
        <end position="29"/>
    </location>
</feature>
<sequence length="650" mass="71893">MSASLTPGARRWIVLTAASAVLPLGLVMPPGVQGPLLVCFVLGGTCALGGRLLPRALRVLLTFLALAAVVWLFQITAVGAFGRDAGSALLAVMLGMKLMETSTLRDARSCAVFGLFALMAAFLQDQGPVTLLLALFSGLLSVATLARLSAEECPGGQGALVEDERPRRRLRTAGWMLACSLPLAMAGFFLFPRLAQPLWGLPQNTEASRTGLAEDMSPGDISSLFVDDTPVMRVNFEGEIPPSPQRYFRGPVLSSFDGRRWTRGYIANVGPAPVVEGESVVNYTVEQEPTDRRYLFALDLAQAAPPDARFDHGRALRVERPLSSLRRETYRSTLDYRFEPVMMRTLQRGLSHLPDGFNPRAVALARQWREQHGSAEAIAQAALRWFSEEFTYTLEPPLLGRDSVDDFLFETRRGYCEHFSSAFTVLMRAAGIPARVVTGYQGGFVNPIGNYLIVRQSDAHAWSEIWIEGRGWLRVDPTNAVSPERIEQGTQALREETAWREAGAPLLNAVDWLRRGWNDWVLGFGAARQQQLLRPFGIDKADWGQLGIALVIAAGLALTATLVLLLRRPPDGEHPIDRAWHRLRARLRRAGYPVAVHMSPGETAGLLSAQPELQRLCQRYSTWAYAPPRRAEAEKTLLADLRRARVRRER</sequence>
<dbReference type="SUPFAM" id="SSF54001">
    <property type="entry name" value="Cysteine proteinases"/>
    <property type="match status" value="1"/>
</dbReference>
<evidence type="ECO:0000313" key="4">
    <source>
        <dbReference type="Proteomes" id="UP001431449"/>
    </source>
</evidence>
<protein>
    <submittedName>
        <fullName evidence="3">DUF3488 and transglutaminase-like domain-containing protein</fullName>
    </submittedName>
</protein>
<evidence type="ECO:0000256" key="1">
    <source>
        <dbReference type="SAM" id="Phobius"/>
    </source>
</evidence>
<dbReference type="EMBL" id="JALNMH010000012">
    <property type="protein sequence ID" value="MCK7594826.1"/>
    <property type="molecule type" value="Genomic_DNA"/>
</dbReference>
<comment type="caution">
    <text evidence="3">The sequence shown here is derived from an EMBL/GenBank/DDBJ whole genome shotgun (WGS) entry which is preliminary data.</text>
</comment>
<dbReference type="Proteomes" id="UP001431449">
    <property type="component" value="Unassembled WGS sequence"/>
</dbReference>